<evidence type="ECO:0000313" key="16">
    <source>
        <dbReference type="EMBL" id="PWD74095.1"/>
    </source>
</evidence>
<dbReference type="InterPro" id="IPR000531">
    <property type="entry name" value="Beta-barrel_TonB"/>
</dbReference>
<keyword evidence="6" id="KW-0408">Iron</keyword>
<keyword evidence="2 11" id="KW-0813">Transport</keyword>
<keyword evidence="3 11" id="KW-1134">Transmembrane beta strand</keyword>
<proteinExistence type="inferred from homology"/>
<evidence type="ECO:0000256" key="6">
    <source>
        <dbReference type="ARBA" id="ARBA00023004"/>
    </source>
</evidence>
<comment type="similarity">
    <text evidence="11 12">Belongs to the TonB-dependent receptor family.</text>
</comment>
<keyword evidence="16" id="KW-0675">Receptor</keyword>
<comment type="caution">
    <text evidence="16">The sequence shown here is derived from an EMBL/GenBank/DDBJ whole genome shotgun (WGS) entry which is preliminary data.</text>
</comment>
<evidence type="ECO:0000313" key="17">
    <source>
        <dbReference type="EMBL" id="RJL75011.1"/>
    </source>
</evidence>
<evidence type="ECO:0000256" key="10">
    <source>
        <dbReference type="ARBA" id="ARBA00023237"/>
    </source>
</evidence>
<keyword evidence="10 11" id="KW-0998">Cell outer membrane</keyword>
<reference evidence="16 18" key="1">
    <citation type="submission" date="2018-05" db="EMBL/GenBank/DDBJ databases">
        <title>Genomic diversity of pathogens causing Blackleg of Potato in Pakistan.</title>
        <authorList>
            <person name="Sarfraz S."/>
            <person name="Riaz K."/>
            <person name="Oulghazi S."/>
            <person name="Cigna J."/>
            <person name="Sahi S.T."/>
            <person name="Khan S.H."/>
            <person name="Hameed A."/>
            <person name="Faure D."/>
        </authorList>
    </citation>
    <scope>NUCLEOTIDE SEQUENCE [LARGE SCALE GENOMIC DNA]</scope>
    <source>
        <strain evidence="16 18">SS70</strain>
    </source>
</reference>
<keyword evidence="7" id="KW-0406">Ion transport</keyword>
<dbReference type="SUPFAM" id="SSF56935">
    <property type="entry name" value="Porins"/>
    <property type="match status" value="1"/>
</dbReference>
<dbReference type="Pfam" id="PF07715">
    <property type="entry name" value="Plug"/>
    <property type="match status" value="1"/>
</dbReference>
<evidence type="ECO:0000256" key="2">
    <source>
        <dbReference type="ARBA" id="ARBA00022448"/>
    </source>
</evidence>
<evidence type="ECO:0000256" key="1">
    <source>
        <dbReference type="ARBA" id="ARBA00004571"/>
    </source>
</evidence>
<keyword evidence="4" id="KW-0410">Iron transport</keyword>
<dbReference type="GO" id="GO:0006826">
    <property type="term" value="P:iron ion transport"/>
    <property type="evidence" value="ECO:0007669"/>
    <property type="project" value="UniProtKB-KW"/>
</dbReference>
<evidence type="ECO:0000259" key="14">
    <source>
        <dbReference type="Pfam" id="PF00593"/>
    </source>
</evidence>
<accession>A0AAP2CZ10</accession>
<dbReference type="EMBL" id="QZDO01000021">
    <property type="protein sequence ID" value="RJL75011.1"/>
    <property type="molecule type" value="Genomic_DNA"/>
</dbReference>
<dbReference type="PANTHER" id="PTHR32552">
    <property type="entry name" value="FERRICHROME IRON RECEPTOR-RELATED"/>
    <property type="match status" value="1"/>
</dbReference>
<dbReference type="PANTHER" id="PTHR32552:SF81">
    <property type="entry name" value="TONB-DEPENDENT OUTER MEMBRANE RECEPTOR"/>
    <property type="match status" value="1"/>
</dbReference>
<keyword evidence="5 11" id="KW-0812">Transmembrane</keyword>
<dbReference type="Proteomes" id="UP000245055">
    <property type="component" value="Unassembled WGS sequence"/>
</dbReference>
<organism evidence="16 18">
    <name type="scientific">Dickeya dianthicola</name>
    <dbReference type="NCBI Taxonomy" id="204039"/>
    <lineage>
        <taxon>Bacteria</taxon>
        <taxon>Pseudomonadati</taxon>
        <taxon>Pseudomonadota</taxon>
        <taxon>Gammaproteobacteria</taxon>
        <taxon>Enterobacterales</taxon>
        <taxon>Pectobacteriaceae</taxon>
        <taxon>Dickeya</taxon>
    </lineage>
</organism>
<comment type="subcellular location">
    <subcellularLocation>
        <location evidence="1 11">Cell outer membrane</location>
        <topology evidence="1 11">Multi-pass membrane protein</topology>
    </subcellularLocation>
</comment>
<reference evidence="17 19" key="2">
    <citation type="submission" date="2018-09" db="EMBL/GenBank/DDBJ databases">
        <title>Phylogenetic diversity of Pectobacterium and Dickeya strains causing blackleg disease of potato in Morocco.</title>
        <authorList>
            <person name="Oulghazi S."/>
            <person name="Moumni M."/>
            <person name="Faure D."/>
        </authorList>
    </citation>
    <scope>NUCLEOTIDE SEQUENCE [LARGE SCALE GENOMIC DNA]</scope>
    <source>
        <strain evidence="17 19">S4.16.03.LID</strain>
    </source>
</reference>
<evidence type="ECO:0000256" key="13">
    <source>
        <dbReference type="SAM" id="SignalP"/>
    </source>
</evidence>
<evidence type="ECO:0000256" key="5">
    <source>
        <dbReference type="ARBA" id="ARBA00022692"/>
    </source>
</evidence>
<keyword evidence="9 11" id="KW-0472">Membrane</keyword>
<evidence type="ECO:0000256" key="12">
    <source>
        <dbReference type="RuleBase" id="RU003357"/>
    </source>
</evidence>
<protein>
    <submittedName>
        <fullName evidence="16">TonB-dependent receptor</fullName>
    </submittedName>
</protein>
<dbReference type="RefSeq" id="WP_024105389.1">
    <property type="nucleotide sequence ID" value="NZ_CP031560.1"/>
</dbReference>
<dbReference type="InterPro" id="IPR039426">
    <property type="entry name" value="TonB-dep_rcpt-like"/>
</dbReference>
<evidence type="ECO:0000256" key="9">
    <source>
        <dbReference type="ARBA" id="ARBA00023136"/>
    </source>
</evidence>
<dbReference type="Pfam" id="PF00593">
    <property type="entry name" value="TonB_dep_Rec_b-barrel"/>
    <property type="match status" value="1"/>
</dbReference>
<feature type="domain" description="TonB-dependent receptor-like beta-barrel" evidence="14">
    <location>
        <begin position="313"/>
        <end position="737"/>
    </location>
</feature>
<keyword evidence="19" id="KW-1185">Reference proteome</keyword>
<evidence type="ECO:0000256" key="11">
    <source>
        <dbReference type="PROSITE-ProRule" id="PRU01360"/>
    </source>
</evidence>
<evidence type="ECO:0000313" key="19">
    <source>
        <dbReference type="Proteomes" id="UP000266633"/>
    </source>
</evidence>
<keyword evidence="8 12" id="KW-0798">TonB box</keyword>
<dbReference type="Gene3D" id="2.40.170.20">
    <property type="entry name" value="TonB-dependent receptor, beta-barrel domain"/>
    <property type="match status" value="1"/>
</dbReference>
<evidence type="ECO:0000256" key="3">
    <source>
        <dbReference type="ARBA" id="ARBA00022452"/>
    </source>
</evidence>
<dbReference type="EMBL" id="QESZ01000011">
    <property type="protein sequence ID" value="PWD74095.1"/>
    <property type="molecule type" value="Genomic_DNA"/>
</dbReference>
<name>A0AAP2CZ10_9GAMM</name>
<evidence type="ECO:0000259" key="15">
    <source>
        <dbReference type="Pfam" id="PF07715"/>
    </source>
</evidence>
<evidence type="ECO:0000256" key="4">
    <source>
        <dbReference type="ARBA" id="ARBA00022496"/>
    </source>
</evidence>
<evidence type="ECO:0000313" key="18">
    <source>
        <dbReference type="Proteomes" id="UP000245055"/>
    </source>
</evidence>
<evidence type="ECO:0000256" key="7">
    <source>
        <dbReference type="ARBA" id="ARBA00023065"/>
    </source>
</evidence>
<dbReference type="GeneID" id="49321526"/>
<dbReference type="InterPro" id="IPR012910">
    <property type="entry name" value="Plug_dom"/>
</dbReference>
<feature type="domain" description="TonB-dependent receptor plug" evidence="15">
    <location>
        <begin position="78"/>
        <end position="186"/>
    </location>
</feature>
<feature type="signal peptide" evidence="13">
    <location>
        <begin position="1"/>
        <end position="32"/>
    </location>
</feature>
<dbReference type="GO" id="GO:0009279">
    <property type="term" value="C:cell outer membrane"/>
    <property type="evidence" value="ECO:0007669"/>
    <property type="project" value="UniProtKB-SubCell"/>
</dbReference>
<keyword evidence="13" id="KW-0732">Signal</keyword>
<sequence length="773" mass="84764">MGNKKNVLKKNVFWRYPVVIGSVLAMQGLAQAADAPTTAANAVATPDAATRAEATADPAQAVRLKRVQVNAQRRQAQQQTSLASVVDGKELEQDRLYRFEDLSQAVTGVDIAAADALDTRVTIRGIGDGGGSEINIGMPSSVGLFLDGVYLSRPGMLSNDLLDIDAVSVLKGPQGTLYGFNTTGGAVDIRSRRPTFKPEVSLEQSFGQRGYVQSKLMASGALSDNWAGRINLSHTEKGGYVYNVQNGHQLGGSNSNGVRGQLLYQPDDGFSLRIIGDYSEATSYPVMSLVDSYPVGGVDQFRTRAAAVGARLVDGRQVALDDETKNRVAQGGGSVEANWRLRNGYTLNSLSSLRYFRFLPGTADGLSIPLYQDSGADARDRTWGQRFWVDSPKGGLADYSFGVDYWGENLDTFGHDRYNNNARVTRWYGNTSNTGKFVQRFGSLEDTVYSAFARSTWHLGDRFDLTTGVRETYEKKTGSFRRINKNDFDSGDLSQTNHLPSATVSLNWYATPNVTPYLTLAYGEKASGLNISSGAAKQAGVDSLYIKPEKTRAAELGVKTHWLQRRVEWNTALFWNEVSEFQTTAYDEETLSSYLVNAGKFRSRGVESQLALRPVEGLTLSFNGTLLDASYLDFKNAKCPPEVTLAANPPTSCDLSGERVFSSPTLTYNARIRYEWQTVNNLQAFVAGRWAWRSWAYGTVDNSDFTRIPAYGVLNLSTGVSGKQDGHAWRATLWLNNALDKTYYRTVKSGDYGSAYGVLGELRTLGITLGYDF</sequence>
<dbReference type="InterPro" id="IPR036942">
    <property type="entry name" value="Beta-barrel_TonB_sf"/>
</dbReference>
<dbReference type="AlphaFoldDB" id="A0AAP2CZ10"/>
<dbReference type="Proteomes" id="UP000266633">
    <property type="component" value="Unassembled WGS sequence"/>
</dbReference>
<gene>
    <name evidence="17" type="ORF">D5077_07570</name>
    <name evidence="16" type="ORF">DF213_08290</name>
</gene>
<evidence type="ECO:0000256" key="8">
    <source>
        <dbReference type="ARBA" id="ARBA00023077"/>
    </source>
</evidence>
<feature type="chain" id="PRO_5044474638" evidence="13">
    <location>
        <begin position="33"/>
        <end position="773"/>
    </location>
</feature>
<dbReference type="PROSITE" id="PS52016">
    <property type="entry name" value="TONB_DEPENDENT_REC_3"/>
    <property type="match status" value="1"/>
</dbReference>